<evidence type="ECO:0000313" key="3">
    <source>
        <dbReference type="Proteomes" id="UP001578633"/>
    </source>
</evidence>
<evidence type="ECO:0000256" key="1">
    <source>
        <dbReference type="SAM" id="SignalP"/>
    </source>
</evidence>
<protein>
    <submittedName>
        <fullName evidence="2">Uncharacterized protein</fullName>
    </submittedName>
</protein>
<dbReference type="EMBL" id="JBHGVX010000001">
    <property type="protein sequence ID" value="KAL1801763.1"/>
    <property type="molecule type" value="Genomic_DNA"/>
</dbReference>
<organism evidence="2 3">
    <name type="scientific">Alternaria dauci</name>
    <dbReference type="NCBI Taxonomy" id="48095"/>
    <lineage>
        <taxon>Eukaryota</taxon>
        <taxon>Fungi</taxon>
        <taxon>Dikarya</taxon>
        <taxon>Ascomycota</taxon>
        <taxon>Pezizomycotina</taxon>
        <taxon>Dothideomycetes</taxon>
        <taxon>Pleosporomycetidae</taxon>
        <taxon>Pleosporales</taxon>
        <taxon>Pleosporineae</taxon>
        <taxon>Pleosporaceae</taxon>
        <taxon>Alternaria</taxon>
        <taxon>Alternaria sect. Porri</taxon>
    </lineage>
</organism>
<keyword evidence="3" id="KW-1185">Reference proteome</keyword>
<accession>A0ABR3UZZ8</accession>
<keyword evidence="1" id="KW-0732">Signal</keyword>
<feature type="chain" id="PRO_5045241570" evidence="1">
    <location>
        <begin position="22"/>
        <end position="205"/>
    </location>
</feature>
<comment type="caution">
    <text evidence="2">The sequence shown here is derived from an EMBL/GenBank/DDBJ whole genome shotgun (WGS) entry which is preliminary data.</text>
</comment>
<dbReference type="RefSeq" id="XP_069312347.1">
    <property type="nucleotide sequence ID" value="XM_069447471.1"/>
</dbReference>
<dbReference type="GeneID" id="96082427"/>
<feature type="signal peptide" evidence="1">
    <location>
        <begin position="1"/>
        <end position="21"/>
    </location>
</feature>
<gene>
    <name evidence="2" type="ORF">ACET3X_002105</name>
</gene>
<name>A0ABR3UZZ8_9PLEO</name>
<sequence length="205" mass="21110">MPFPSVKQLLLAASSFTAAMAAVPVEDIAKNAHIPVKDLVDLLNIKDYSKVAVEEWCPLLQQPVEAVQSWPDDVKEYVFGEISTEISILVTSQGEDRVAVEAEGNALAPRDETIRRIERQLLSVHNARIQSGRNGCFQNWGCGACVTAAGLTGTAAIAGCVGAAFAAVGGTAGIATPIVVAGLIECGAKAAAAVAGAVGVCHSAL</sequence>
<evidence type="ECO:0000313" key="2">
    <source>
        <dbReference type="EMBL" id="KAL1801763.1"/>
    </source>
</evidence>
<proteinExistence type="predicted"/>
<dbReference type="Proteomes" id="UP001578633">
    <property type="component" value="Chromosome 1"/>
</dbReference>
<reference evidence="2 3" key="1">
    <citation type="submission" date="2024-09" db="EMBL/GenBank/DDBJ databases">
        <title>T2T genomes of carrot and Alternaria dauci and their utility for understanding host-pathogen interaction during carrot leaf blight disease.</title>
        <authorList>
            <person name="Liu W."/>
            <person name="Xu S."/>
            <person name="Ou C."/>
            <person name="Liu X."/>
            <person name="Zhuang F."/>
            <person name="Deng X.W."/>
        </authorList>
    </citation>
    <scope>NUCLEOTIDE SEQUENCE [LARGE SCALE GENOMIC DNA]</scope>
    <source>
        <strain evidence="2 3">A2016</strain>
    </source>
</reference>